<comment type="caution">
    <text evidence="2">The sequence shown here is derived from an EMBL/GenBank/DDBJ whole genome shotgun (WGS) entry which is preliminary data.</text>
</comment>
<evidence type="ECO:0000313" key="2">
    <source>
        <dbReference type="EMBL" id="MFC0678288.1"/>
    </source>
</evidence>
<protein>
    <submittedName>
        <fullName evidence="2">Uncharacterized protein</fullName>
    </submittedName>
</protein>
<feature type="compositionally biased region" description="Basic and acidic residues" evidence="1">
    <location>
        <begin position="92"/>
        <end position="109"/>
    </location>
</feature>
<evidence type="ECO:0000256" key="1">
    <source>
        <dbReference type="SAM" id="MobiDB-lite"/>
    </source>
</evidence>
<evidence type="ECO:0000313" key="3">
    <source>
        <dbReference type="Proteomes" id="UP001589896"/>
    </source>
</evidence>
<gene>
    <name evidence="2" type="ORF">ACFFGH_10595</name>
</gene>
<feature type="region of interest" description="Disordered" evidence="1">
    <location>
        <begin position="70"/>
        <end position="109"/>
    </location>
</feature>
<proteinExistence type="predicted"/>
<dbReference type="EMBL" id="JBHLTG010000002">
    <property type="protein sequence ID" value="MFC0678288.1"/>
    <property type="molecule type" value="Genomic_DNA"/>
</dbReference>
<keyword evidence="3" id="KW-1185">Reference proteome</keyword>
<name>A0ABV6RMT1_9GAMM</name>
<reference evidence="2 3" key="1">
    <citation type="submission" date="2024-09" db="EMBL/GenBank/DDBJ databases">
        <authorList>
            <person name="Sun Q."/>
            <person name="Mori K."/>
        </authorList>
    </citation>
    <scope>NUCLEOTIDE SEQUENCE [LARGE SCALE GENOMIC DNA]</scope>
    <source>
        <strain evidence="2 3">KCTC 23076</strain>
    </source>
</reference>
<organism evidence="2 3">
    <name type="scientific">Lysobacter korlensis</name>
    <dbReference type="NCBI Taxonomy" id="553636"/>
    <lineage>
        <taxon>Bacteria</taxon>
        <taxon>Pseudomonadati</taxon>
        <taxon>Pseudomonadota</taxon>
        <taxon>Gammaproteobacteria</taxon>
        <taxon>Lysobacterales</taxon>
        <taxon>Lysobacteraceae</taxon>
        <taxon>Lysobacter</taxon>
    </lineage>
</organism>
<dbReference type="RefSeq" id="WP_386668001.1">
    <property type="nucleotide sequence ID" value="NZ_JBHLTG010000002.1"/>
</dbReference>
<dbReference type="Proteomes" id="UP001589896">
    <property type="component" value="Unassembled WGS sequence"/>
</dbReference>
<sequence length="109" mass="12309">MADWHPISLAVLTGPNTWLVRNPRSTDHALGRIDRLEFGLFREVWFRAAVHDGQGPHVLGYTRNAEAAADAIRQHKRADSHTKPHPGYPTMAEKRRAPMHASRTEPRDG</sequence>
<accession>A0ABV6RMT1</accession>